<evidence type="ECO:0000313" key="2">
    <source>
        <dbReference type="EMBL" id="MBL0388696.1"/>
    </source>
</evidence>
<evidence type="ECO:0000259" key="1">
    <source>
        <dbReference type="Pfam" id="PF13579"/>
    </source>
</evidence>
<proteinExistence type="predicted"/>
<dbReference type="EMBL" id="JAEQNB010000006">
    <property type="protein sequence ID" value="MBL0388696.1"/>
    <property type="molecule type" value="Genomic_DNA"/>
</dbReference>
<dbReference type="Gene3D" id="3.40.50.2000">
    <property type="entry name" value="Glycogen Phosphorylase B"/>
    <property type="match status" value="2"/>
</dbReference>
<keyword evidence="3" id="KW-1185">Reference proteome</keyword>
<evidence type="ECO:0000313" key="3">
    <source>
        <dbReference type="Proteomes" id="UP000602284"/>
    </source>
</evidence>
<dbReference type="RefSeq" id="WP_201637648.1">
    <property type="nucleotide sequence ID" value="NZ_JAEQNB010000006.1"/>
</dbReference>
<gene>
    <name evidence="2" type="ORF">JJB07_18985</name>
</gene>
<dbReference type="InterPro" id="IPR028098">
    <property type="entry name" value="Glyco_trans_4-like_N"/>
</dbReference>
<organism evidence="2 3">
    <name type="scientific">Tumebacillus amylolyticus</name>
    <dbReference type="NCBI Taxonomy" id="2801339"/>
    <lineage>
        <taxon>Bacteria</taxon>
        <taxon>Bacillati</taxon>
        <taxon>Bacillota</taxon>
        <taxon>Bacilli</taxon>
        <taxon>Bacillales</taxon>
        <taxon>Alicyclobacillaceae</taxon>
        <taxon>Tumebacillus</taxon>
    </lineage>
</organism>
<reference evidence="2 3" key="1">
    <citation type="submission" date="2021-01" db="EMBL/GenBank/DDBJ databases">
        <title>Tumebacillus sp. strain ITR2 16S ribosomal RNA gene Genome sequencing and assembly.</title>
        <authorList>
            <person name="Kang M."/>
        </authorList>
    </citation>
    <scope>NUCLEOTIDE SEQUENCE [LARGE SCALE GENOMIC DNA]</scope>
    <source>
        <strain evidence="2 3">ITR2</strain>
    </source>
</reference>
<comment type="caution">
    <text evidence="2">The sequence shown here is derived from an EMBL/GenBank/DDBJ whole genome shotgun (WGS) entry which is preliminary data.</text>
</comment>
<accession>A0ABS1JEI8</accession>
<dbReference type="Proteomes" id="UP000602284">
    <property type="component" value="Unassembled WGS sequence"/>
</dbReference>
<name>A0ABS1JEI8_9BACL</name>
<dbReference type="Pfam" id="PF13579">
    <property type="entry name" value="Glyco_trans_4_4"/>
    <property type="match status" value="1"/>
</dbReference>
<feature type="domain" description="Glycosyltransferase subfamily 4-like N-terminal" evidence="1">
    <location>
        <begin position="31"/>
        <end position="189"/>
    </location>
</feature>
<dbReference type="SUPFAM" id="SSF53756">
    <property type="entry name" value="UDP-Glycosyltransferase/glycogen phosphorylase"/>
    <property type="match status" value="1"/>
</dbReference>
<protein>
    <submittedName>
        <fullName evidence="2">Glycosyltransferase</fullName>
    </submittedName>
</protein>
<sequence>MKKMLMISYYAPPQLNAESILVAKTLKFLSRQFQVDLVTVGEEAEFKVDPFLVEEMGDDVQITRLSNPKPTSRVLRKIYRETVGRMSSIDNPIWLRAAETMMNMMVERGQYDVLYSRSQPGSSHLAALYAKKRFDLPWIAQFSDPWAHNPYHPYHGRKKQAIEAWESEVVQLADKLIFPTQEMLELYAAAHPTVDVAGKSVVLPHHYDPELYIGTEQETPSEKIRLAYIGDFYGLRSPEPLVKGLRVLKERRPDLVEGLELQVVGNVERTFHPLLEEAERTLGMTVQRVGQVPYRKSLEAMAQTDILLLVDAPSDVNLFLSSKLIDYLGARRPILGITSTKGTAGRLLQDYGWQVHHPDDVDGIADALELYLGRLDEQQARAESNSVENFSSEHVVGKLVELCQQAMQEQSNR</sequence>